<feature type="compositionally biased region" description="Basic residues" evidence="1">
    <location>
        <begin position="265"/>
        <end position="290"/>
    </location>
</feature>
<evidence type="ECO:0000313" key="3">
    <source>
        <dbReference type="Proteomes" id="UP000266841"/>
    </source>
</evidence>
<evidence type="ECO:0000256" key="1">
    <source>
        <dbReference type="SAM" id="MobiDB-lite"/>
    </source>
</evidence>
<accession>K0SWH7</accession>
<gene>
    <name evidence="2" type="ORF">THAOC_07880</name>
</gene>
<reference evidence="2 3" key="1">
    <citation type="journal article" date="2012" name="Genome Biol.">
        <title>Genome and low-iron response of an oceanic diatom adapted to chronic iron limitation.</title>
        <authorList>
            <person name="Lommer M."/>
            <person name="Specht M."/>
            <person name="Roy A.S."/>
            <person name="Kraemer L."/>
            <person name="Andreson R."/>
            <person name="Gutowska M.A."/>
            <person name="Wolf J."/>
            <person name="Bergner S.V."/>
            <person name="Schilhabel M.B."/>
            <person name="Klostermeier U.C."/>
            <person name="Beiko R.G."/>
            <person name="Rosenstiel P."/>
            <person name="Hippler M."/>
            <person name="Laroche J."/>
        </authorList>
    </citation>
    <scope>NUCLEOTIDE SEQUENCE [LARGE SCALE GENOMIC DNA]</scope>
    <source>
        <strain evidence="2 3">CCMP1005</strain>
    </source>
</reference>
<dbReference type="AlphaFoldDB" id="K0SWH7"/>
<protein>
    <submittedName>
        <fullName evidence="2">Uncharacterized protein</fullName>
    </submittedName>
</protein>
<dbReference type="Proteomes" id="UP000266841">
    <property type="component" value="Unassembled WGS sequence"/>
</dbReference>
<evidence type="ECO:0000313" key="2">
    <source>
        <dbReference type="EMBL" id="EJK70738.1"/>
    </source>
</evidence>
<organism evidence="2 3">
    <name type="scientific">Thalassiosira oceanica</name>
    <name type="common">Marine diatom</name>
    <dbReference type="NCBI Taxonomy" id="159749"/>
    <lineage>
        <taxon>Eukaryota</taxon>
        <taxon>Sar</taxon>
        <taxon>Stramenopiles</taxon>
        <taxon>Ochrophyta</taxon>
        <taxon>Bacillariophyta</taxon>
        <taxon>Coscinodiscophyceae</taxon>
        <taxon>Thalassiosirophycidae</taxon>
        <taxon>Thalassiosirales</taxon>
        <taxon>Thalassiosiraceae</taxon>
        <taxon>Thalassiosira</taxon>
    </lineage>
</organism>
<dbReference type="eggNOG" id="ENOG502QSQ8">
    <property type="taxonomic scope" value="Eukaryota"/>
</dbReference>
<feature type="region of interest" description="Disordered" evidence="1">
    <location>
        <begin position="250"/>
        <end position="290"/>
    </location>
</feature>
<keyword evidence="3" id="KW-1185">Reference proteome</keyword>
<comment type="caution">
    <text evidence="2">The sequence shown here is derived from an EMBL/GenBank/DDBJ whole genome shotgun (WGS) entry which is preliminary data.</text>
</comment>
<proteinExistence type="predicted"/>
<dbReference type="EMBL" id="AGNL01008113">
    <property type="protein sequence ID" value="EJK70738.1"/>
    <property type="molecule type" value="Genomic_DNA"/>
</dbReference>
<name>K0SWH7_THAOC</name>
<sequence>MSNTSHPDHDRYAREGREVKLFEEEYGDDWEGTMIEYDRDFVSLPGYMAKAAHQGDLRTVVQWLHKGNSKERANAKYKEGANMGLLIVNPFYLAASCQSKGKHFEAVPLLLSWGAELFDEGKQITSQEKKELWGRRCEITSAPKPRDDLVGKTCVAEEYIKEFDQYKVQVEFTNEVLLLGSDRLKLRDRTPLDPGYYVESENNRLLRRDFKSNEECQAFIACLGVEKEERLENDPDAEAKAEQAAADLLAELGMEDLEGPSSNATKKKEKRRPAATVKKKKRGGKKKGRK</sequence>